<proteinExistence type="predicted"/>
<dbReference type="Proteomes" id="UP001054252">
    <property type="component" value="Unassembled WGS sequence"/>
</dbReference>
<dbReference type="GO" id="GO:0005634">
    <property type="term" value="C:nucleus"/>
    <property type="evidence" value="ECO:0007669"/>
    <property type="project" value="InterPro"/>
</dbReference>
<dbReference type="Gene3D" id="3.40.50.300">
    <property type="entry name" value="P-loop containing nucleotide triphosphate hydrolases"/>
    <property type="match status" value="1"/>
</dbReference>
<dbReference type="GO" id="GO:0003684">
    <property type="term" value="F:damaged DNA binding"/>
    <property type="evidence" value="ECO:0007669"/>
    <property type="project" value="TreeGrafter"/>
</dbReference>
<dbReference type="GO" id="GO:0016818">
    <property type="term" value="F:hydrolase activity, acting on acid anhydrides, in phosphorus-containing anhydrides"/>
    <property type="evidence" value="ECO:0007669"/>
    <property type="project" value="InterPro"/>
</dbReference>
<keyword evidence="3" id="KW-1185">Reference proteome</keyword>
<evidence type="ECO:0000313" key="2">
    <source>
        <dbReference type="EMBL" id="GKV27810.1"/>
    </source>
</evidence>
<protein>
    <recommendedName>
        <fullName evidence="1">ATP-dependent helicase C-terminal domain-containing protein</fullName>
    </recommendedName>
</protein>
<dbReference type="GO" id="GO:0006366">
    <property type="term" value="P:transcription by RNA polymerase II"/>
    <property type="evidence" value="ECO:0007669"/>
    <property type="project" value="TreeGrafter"/>
</dbReference>
<evidence type="ECO:0000259" key="1">
    <source>
        <dbReference type="Pfam" id="PF13307"/>
    </source>
</evidence>
<dbReference type="InterPro" id="IPR027417">
    <property type="entry name" value="P-loop_NTPase"/>
</dbReference>
<dbReference type="Pfam" id="PF13307">
    <property type="entry name" value="Helicase_C_2"/>
    <property type="match status" value="1"/>
</dbReference>
<dbReference type="GO" id="GO:0005524">
    <property type="term" value="F:ATP binding"/>
    <property type="evidence" value="ECO:0007669"/>
    <property type="project" value="InterPro"/>
</dbReference>
<name>A0AAV5KT54_9ROSI</name>
<evidence type="ECO:0000313" key="3">
    <source>
        <dbReference type="Proteomes" id="UP001054252"/>
    </source>
</evidence>
<dbReference type="PRINTS" id="PR00852">
    <property type="entry name" value="XRODRMPGMNTD"/>
</dbReference>
<dbReference type="GO" id="GO:0003678">
    <property type="term" value="F:DNA helicase activity"/>
    <property type="evidence" value="ECO:0007669"/>
    <property type="project" value="InterPro"/>
</dbReference>
<dbReference type="InterPro" id="IPR045028">
    <property type="entry name" value="DinG/Rad3-like"/>
</dbReference>
<dbReference type="InterPro" id="IPR001945">
    <property type="entry name" value="RAD3/XPD"/>
</dbReference>
<dbReference type="AlphaFoldDB" id="A0AAV5KT54"/>
<feature type="domain" description="ATP-dependent helicase C-terminal" evidence="1">
    <location>
        <begin position="2"/>
        <end position="76"/>
    </location>
</feature>
<organism evidence="2 3">
    <name type="scientific">Rubroshorea leprosula</name>
    <dbReference type="NCBI Taxonomy" id="152421"/>
    <lineage>
        <taxon>Eukaryota</taxon>
        <taxon>Viridiplantae</taxon>
        <taxon>Streptophyta</taxon>
        <taxon>Embryophyta</taxon>
        <taxon>Tracheophyta</taxon>
        <taxon>Spermatophyta</taxon>
        <taxon>Magnoliopsida</taxon>
        <taxon>eudicotyledons</taxon>
        <taxon>Gunneridae</taxon>
        <taxon>Pentapetalae</taxon>
        <taxon>rosids</taxon>
        <taxon>malvids</taxon>
        <taxon>Malvales</taxon>
        <taxon>Dipterocarpaceae</taxon>
        <taxon>Rubroshorea</taxon>
    </lineage>
</organism>
<accession>A0AAV5KT54</accession>
<gene>
    <name evidence="2" type="ORF">SLEP1_g36934</name>
</gene>
<reference evidence="2 3" key="1">
    <citation type="journal article" date="2021" name="Commun. Biol.">
        <title>The genome of Shorea leprosula (Dipterocarpaceae) highlights the ecological relevance of drought in aseasonal tropical rainforests.</title>
        <authorList>
            <person name="Ng K.K.S."/>
            <person name="Kobayashi M.J."/>
            <person name="Fawcett J.A."/>
            <person name="Hatakeyama M."/>
            <person name="Paape T."/>
            <person name="Ng C.H."/>
            <person name="Ang C.C."/>
            <person name="Tnah L.H."/>
            <person name="Lee C.T."/>
            <person name="Nishiyama T."/>
            <person name="Sese J."/>
            <person name="O'Brien M.J."/>
            <person name="Copetti D."/>
            <person name="Mohd Noor M.I."/>
            <person name="Ong R.C."/>
            <person name="Putra M."/>
            <person name="Sireger I.Z."/>
            <person name="Indrioko S."/>
            <person name="Kosugi Y."/>
            <person name="Izuno A."/>
            <person name="Isagi Y."/>
            <person name="Lee S.L."/>
            <person name="Shimizu K.K."/>
        </authorList>
    </citation>
    <scope>NUCLEOTIDE SEQUENCE [LARGE SCALE GENOMIC DNA]</scope>
    <source>
        <strain evidence="2">214</strain>
    </source>
</reference>
<dbReference type="PANTHER" id="PTHR11472">
    <property type="entry name" value="DNA REPAIR DEAD HELICASE RAD3/XP-D SUBFAMILY MEMBER"/>
    <property type="match status" value="1"/>
</dbReference>
<dbReference type="EMBL" id="BPVZ01000077">
    <property type="protein sequence ID" value="GKV27810.1"/>
    <property type="molecule type" value="Genomic_DNA"/>
</dbReference>
<dbReference type="GO" id="GO:0006289">
    <property type="term" value="P:nucleotide-excision repair"/>
    <property type="evidence" value="ECO:0007669"/>
    <property type="project" value="InterPro"/>
</dbReference>
<sequence>MFGDPFQYTSSKILLTQLENVQDTFQIKERDFLTFDALRQAAQCVGRVIRSKADYGMMIFTDKRYGGHDKHSKLPSCILSYLRDAHLNLSTNMVVHMARELRSPTLLKSSTASTPAKSRGCFLGENTLTLKSAILSVLEREALKE</sequence>
<dbReference type="GO" id="GO:0045951">
    <property type="term" value="P:positive regulation of mitotic recombination"/>
    <property type="evidence" value="ECO:0007669"/>
    <property type="project" value="TreeGrafter"/>
</dbReference>
<dbReference type="PANTHER" id="PTHR11472:SF1">
    <property type="entry name" value="GENERAL TRANSCRIPTION AND DNA REPAIR FACTOR IIH HELICASE SUBUNIT XPD"/>
    <property type="match status" value="1"/>
</dbReference>
<comment type="caution">
    <text evidence="2">The sequence shown here is derived from an EMBL/GenBank/DDBJ whole genome shotgun (WGS) entry which is preliminary data.</text>
</comment>
<dbReference type="InterPro" id="IPR006555">
    <property type="entry name" value="ATP-dep_Helicase_C"/>
</dbReference>